<organism evidence="1 2">
    <name type="scientific">Azospirillum oleiclasticum</name>
    <dbReference type="NCBI Taxonomy" id="2735135"/>
    <lineage>
        <taxon>Bacteria</taxon>
        <taxon>Pseudomonadati</taxon>
        <taxon>Pseudomonadota</taxon>
        <taxon>Alphaproteobacteria</taxon>
        <taxon>Rhodospirillales</taxon>
        <taxon>Azospirillaceae</taxon>
        <taxon>Azospirillum</taxon>
    </lineage>
</organism>
<proteinExistence type="predicted"/>
<sequence length="176" mass="18502">MPSDVRNVKLGACRISYNGQDLGFTKGGVEVEVTTQTKTVVVDQDGTSAVNEFITGRGIKVKAPLAETTIDNLAHIMPAAALTAGAGENPPRRLNVRAGTGTSLVDEAHQLVLHPAALPGSDTSEDLVIPHAATTGAVTFAYKAEEERIFKVEFIGFADPTTKLLFFIGNENAPAA</sequence>
<evidence type="ECO:0000313" key="1">
    <source>
        <dbReference type="EMBL" id="NYZ23079.1"/>
    </source>
</evidence>
<comment type="caution">
    <text evidence="1">The sequence shown here is derived from an EMBL/GenBank/DDBJ whole genome shotgun (WGS) entry which is preliminary data.</text>
</comment>
<dbReference type="Proteomes" id="UP000584642">
    <property type="component" value="Unassembled WGS sequence"/>
</dbReference>
<accession>A0ABX2TFY6</accession>
<name>A0ABX2TFY6_9PROT</name>
<gene>
    <name evidence="1" type="ORF">HND93_25510</name>
</gene>
<dbReference type="RefSeq" id="WP_180284860.1">
    <property type="nucleotide sequence ID" value="NZ_JABFDB010000024.1"/>
</dbReference>
<protein>
    <recommendedName>
        <fullName evidence="3">Major tail protein</fullName>
    </recommendedName>
</protein>
<reference evidence="1 2" key="1">
    <citation type="submission" date="2020-05" db="EMBL/GenBank/DDBJ databases">
        <title>Azospirillum oleiclasticum sp. nov, a nitrogen-fixing and heavy crude oil-emulsifying bacterium isolated from the crude oil of Yumen Oilfield.</title>
        <authorList>
            <person name="Wu D."/>
            <person name="Cai M."/>
            <person name="Zhang X."/>
        </authorList>
    </citation>
    <scope>NUCLEOTIDE SEQUENCE [LARGE SCALE GENOMIC DNA]</scope>
    <source>
        <strain evidence="1 2">ROY-1-1-2</strain>
    </source>
</reference>
<evidence type="ECO:0008006" key="3">
    <source>
        <dbReference type="Google" id="ProtNLM"/>
    </source>
</evidence>
<evidence type="ECO:0000313" key="2">
    <source>
        <dbReference type="Proteomes" id="UP000584642"/>
    </source>
</evidence>
<dbReference type="EMBL" id="JABFDB010000024">
    <property type="protein sequence ID" value="NYZ23079.1"/>
    <property type="molecule type" value="Genomic_DNA"/>
</dbReference>
<keyword evidence="2" id="KW-1185">Reference proteome</keyword>